<reference evidence="1 2" key="1">
    <citation type="submission" date="2013-05" db="EMBL/GenBank/DDBJ databases">
        <title>Draft genome sequence of Rubidibacter lacunae KORDI 51-2.</title>
        <authorList>
            <person name="Choi D.H."/>
            <person name="Noh J.H."/>
            <person name="Kwon K.-K."/>
            <person name="Lee J.-H."/>
            <person name="Ryu J.-Y."/>
        </authorList>
    </citation>
    <scope>NUCLEOTIDE SEQUENCE [LARGE SCALE GENOMIC DNA]</scope>
    <source>
        <strain evidence="1 2">KORDI 51-2</strain>
    </source>
</reference>
<evidence type="ECO:0000313" key="2">
    <source>
        <dbReference type="Proteomes" id="UP000016960"/>
    </source>
</evidence>
<evidence type="ECO:0000313" key="1">
    <source>
        <dbReference type="EMBL" id="ERN40721.1"/>
    </source>
</evidence>
<dbReference type="Proteomes" id="UP000016960">
    <property type="component" value="Unassembled WGS sequence"/>
</dbReference>
<name>U5DGJ2_9CHRO</name>
<gene>
    <name evidence="1" type="ORF">KR51_00027070</name>
</gene>
<keyword evidence="2" id="KW-1185">Reference proteome</keyword>
<organism evidence="1 2">
    <name type="scientific">Rubidibacter lacunae KORDI 51-2</name>
    <dbReference type="NCBI Taxonomy" id="582515"/>
    <lineage>
        <taxon>Bacteria</taxon>
        <taxon>Bacillati</taxon>
        <taxon>Cyanobacteriota</taxon>
        <taxon>Cyanophyceae</taxon>
        <taxon>Oscillatoriophycideae</taxon>
        <taxon>Chroococcales</taxon>
        <taxon>Aphanothecaceae</taxon>
        <taxon>Rubidibacter</taxon>
    </lineage>
</organism>
<dbReference type="InParanoid" id="U5DGJ2"/>
<dbReference type="RefSeq" id="WP_022608158.1">
    <property type="nucleotide sequence ID" value="NZ_ASSJ01000070.1"/>
</dbReference>
<comment type="caution">
    <text evidence="1">The sequence shown here is derived from an EMBL/GenBank/DDBJ whole genome shotgun (WGS) entry which is preliminary data.</text>
</comment>
<dbReference type="EMBL" id="ASSJ01000070">
    <property type="protein sequence ID" value="ERN40721.1"/>
    <property type="molecule type" value="Genomic_DNA"/>
</dbReference>
<proteinExistence type="predicted"/>
<protein>
    <submittedName>
        <fullName evidence="1">Uncharacterized protein</fullName>
    </submittedName>
</protein>
<accession>U5DGJ2</accession>
<dbReference type="OrthoDB" id="9779738at2"/>
<sequence length="86" mass="9083">MLQFLRDANQPLPCVFAHLPLLPDRNRNEIVADFATIAARLVGVPALPFSLPNEPLSAASSFGGSHCGRGTNAIAPGMSEEAVARE</sequence>
<dbReference type="AlphaFoldDB" id="U5DGJ2"/>